<keyword evidence="6" id="KW-1185">Reference proteome</keyword>
<dbReference type="SMART" id="SM00389">
    <property type="entry name" value="HOX"/>
    <property type="match status" value="1"/>
</dbReference>
<organism evidence="6 7">
    <name type="scientific">Globodera rostochiensis</name>
    <name type="common">Golden nematode worm</name>
    <name type="synonym">Heterodera rostochiensis</name>
    <dbReference type="NCBI Taxonomy" id="31243"/>
    <lineage>
        <taxon>Eukaryota</taxon>
        <taxon>Metazoa</taxon>
        <taxon>Ecdysozoa</taxon>
        <taxon>Nematoda</taxon>
        <taxon>Chromadorea</taxon>
        <taxon>Rhabditida</taxon>
        <taxon>Tylenchina</taxon>
        <taxon>Tylenchomorpha</taxon>
        <taxon>Tylenchoidea</taxon>
        <taxon>Heteroderidae</taxon>
        <taxon>Heteroderinae</taxon>
        <taxon>Globodera</taxon>
    </lineage>
</organism>
<dbReference type="GO" id="GO:0005634">
    <property type="term" value="C:nucleus"/>
    <property type="evidence" value="ECO:0007669"/>
    <property type="project" value="UniProtKB-SubCell"/>
</dbReference>
<dbReference type="InterPro" id="IPR050649">
    <property type="entry name" value="Paired_Homeobox_TFs"/>
</dbReference>
<keyword evidence="2 3" id="KW-0539">Nucleus</keyword>
<proteinExistence type="predicted"/>
<dbReference type="Proteomes" id="UP000887572">
    <property type="component" value="Unplaced"/>
</dbReference>
<feature type="domain" description="Homeobox" evidence="5">
    <location>
        <begin position="1"/>
        <end position="54"/>
    </location>
</feature>
<dbReference type="AlphaFoldDB" id="A0A914H9J3"/>
<evidence type="ECO:0000256" key="3">
    <source>
        <dbReference type="RuleBase" id="RU000682"/>
    </source>
</evidence>
<dbReference type="SUPFAM" id="SSF46689">
    <property type="entry name" value="Homeodomain-like"/>
    <property type="match status" value="1"/>
</dbReference>
<evidence type="ECO:0000256" key="2">
    <source>
        <dbReference type="PROSITE-ProRule" id="PRU00108"/>
    </source>
</evidence>
<keyword evidence="2 3" id="KW-0238">DNA-binding</keyword>
<dbReference type="GO" id="GO:0000977">
    <property type="term" value="F:RNA polymerase II transcription regulatory region sequence-specific DNA binding"/>
    <property type="evidence" value="ECO:0007669"/>
    <property type="project" value="TreeGrafter"/>
</dbReference>
<dbReference type="InterPro" id="IPR009057">
    <property type="entry name" value="Homeodomain-like_sf"/>
</dbReference>
<keyword evidence="2 3" id="KW-0371">Homeobox</keyword>
<evidence type="ECO:0000256" key="1">
    <source>
        <dbReference type="ARBA" id="ARBA00004123"/>
    </source>
</evidence>
<protein>
    <submittedName>
        <fullName evidence="7">Homeobox domain-containing protein</fullName>
    </submittedName>
</protein>
<comment type="subcellular location">
    <subcellularLocation>
        <location evidence="1 2 3">Nucleus</location>
    </subcellularLocation>
</comment>
<evidence type="ECO:0000256" key="4">
    <source>
        <dbReference type="SAM" id="MobiDB-lite"/>
    </source>
</evidence>
<dbReference type="PANTHER" id="PTHR24329:SF543">
    <property type="entry name" value="FI01017P-RELATED"/>
    <property type="match status" value="1"/>
</dbReference>
<dbReference type="Gene3D" id="1.10.10.60">
    <property type="entry name" value="Homeodomain-like"/>
    <property type="match status" value="1"/>
</dbReference>
<evidence type="ECO:0000259" key="5">
    <source>
        <dbReference type="PROSITE" id="PS50071"/>
    </source>
</evidence>
<evidence type="ECO:0000313" key="7">
    <source>
        <dbReference type="WBParaSite" id="Gr19_v10_g14521.t1"/>
    </source>
</evidence>
<feature type="DNA-binding region" description="Homeobox" evidence="2">
    <location>
        <begin position="3"/>
        <end position="55"/>
    </location>
</feature>
<dbReference type="CDD" id="cd00086">
    <property type="entry name" value="homeodomain"/>
    <property type="match status" value="1"/>
</dbReference>
<accession>A0A914H9J3</accession>
<name>A0A914H9J3_GLORO</name>
<sequence length="145" mass="15904">MRFSRDQLEMLERAFHETHYPNSFERENLGAGIGVAGWQVKRWFQNRRAKYTRMDKEAVQLFFQHNTAAGGTLAVPEQSVAAAAPSTDAAAVCAAKSANRCGKGKGRRRAVTSRTKTTRQAAGGKRKIRRGILRTKAVAAAAADK</sequence>
<evidence type="ECO:0000313" key="6">
    <source>
        <dbReference type="Proteomes" id="UP000887572"/>
    </source>
</evidence>
<feature type="region of interest" description="Disordered" evidence="4">
    <location>
        <begin position="103"/>
        <end position="126"/>
    </location>
</feature>
<dbReference type="InterPro" id="IPR001356">
    <property type="entry name" value="HD"/>
</dbReference>
<dbReference type="Pfam" id="PF00046">
    <property type="entry name" value="Homeodomain"/>
    <property type="match status" value="1"/>
</dbReference>
<dbReference type="PANTHER" id="PTHR24329">
    <property type="entry name" value="HOMEOBOX PROTEIN ARISTALESS"/>
    <property type="match status" value="1"/>
</dbReference>
<dbReference type="PROSITE" id="PS50071">
    <property type="entry name" value="HOMEOBOX_2"/>
    <property type="match status" value="1"/>
</dbReference>
<dbReference type="GO" id="GO:0000981">
    <property type="term" value="F:DNA-binding transcription factor activity, RNA polymerase II-specific"/>
    <property type="evidence" value="ECO:0007669"/>
    <property type="project" value="TreeGrafter"/>
</dbReference>
<reference evidence="7" key="1">
    <citation type="submission" date="2022-11" db="UniProtKB">
        <authorList>
            <consortium name="WormBaseParasite"/>
        </authorList>
    </citation>
    <scope>IDENTIFICATION</scope>
</reference>
<dbReference type="WBParaSite" id="Gr19_v10_g14521.t1">
    <property type="protein sequence ID" value="Gr19_v10_g14521.t1"/>
    <property type="gene ID" value="Gr19_v10_g14521"/>
</dbReference>